<feature type="domain" description="GIY-YIG" evidence="2">
    <location>
        <begin position="12"/>
        <end position="89"/>
    </location>
</feature>
<evidence type="ECO:0000313" key="3">
    <source>
        <dbReference type="EMBL" id="MDQ9169607.1"/>
    </source>
</evidence>
<keyword evidence="4" id="KW-1185">Reference proteome</keyword>
<dbReference type="Pfam" id="PF01541">
    <property type="entry name" value="GIY-YIG"/>
    <property type="match status" value="1"/>
</dbReference>
<evidence type="ECO:0000313" key="4">
    <source>
        <dbReference type="Proteomes" id="UP001225596"/>
    </source>
</evidence>
<comment type="similarity">
    <text evidence="1">Belongs to the UPF0213 family.</text>
</comment>
<dbReference type="RefSeq" id="WP_338435545.1">
    <property type="nucleotide sequence ID" value="NZ_JAUYVH010000002.1"/>
</dbReference>
<dbReference type="SUPFAM" id="SSF82771">
    <property type="entry name" value="GIY-YIG endonuclease"/>
    <property type="match status" value="1"/>
</dbReference>
<organism evidence="3 4">
    <name type="scientific">Keguizhuia sedimenti</name>
    <dbReference type="NCBI Taxonomy" id="3064264"/>
    <lineage>
        <taxon>Bacteria</taxon>
        <taxon>Pseudomonadati</taxon>
        <taxon>Pseudomonadota</taxon>
        <taxon>Betaproteobacteria</taxon>
        <taxon>Burkholderiales</taxon>
        <taxon>Oxalobacteraceae</taxon>
        <taxon>Keguizhuia</taxon>
    </lineage>
</organism>
<dbReference type="Proteomes" id="UP001225596">
    <property type="component" value="Unassembled WGS sequence"/>
</dbReference>
<dbReference type="InterPro" id="IPR050190">
    <property type="entry name" value="UPF0213_domain"/>
</dbReference>
<dbReference type="EMBL" id="JAUYVH010000002">
    <property type="protein sequence ID" value="MDQ9169607.1"/>
    <property type="molecule type" value="Genomic_DNA"/>
</dbReference>
<comment type="caution">
    <text evidence="3">The sequence shown here is derived from an EMBL/GenBank/DDBJ whole genome shotgun (WGS) entry which is preliminary data.</text>
</comment>
<accession>A0ABU1BKV6</accession>
<evidence type="ECO:0000259" key="2">
    <source>
        <dbReference type="PROSITE" id="PS50164"/>
    </source>
</evidence>
<dbReference type="InterPro" id="IPR035901">
    <property type="entry name" value="GIY-YIG_endonuc_sf"/>
</dbReference>
<dbReference type="Gene3D" id="3.40.1440.10">
    <property type="entry name" value="GIY-YIG endonuclease"/>
    <property type="match status" value="1"/>
</dbReference>
<protein>
    <submittedName>
        <fullName evidence="3">GIY-YIG nuclease family protein</fullName>
    </submittedName>
</protein>
<dbReference type="InterPro" id="IPR000305">
    <property type="entry name" value="GIY-YIG_endonuc"/>
</dbReference>
<dbReference type="CDD" id="cd10456">
    <property type="entry name" value="GIY-YIG_UPF0213"/>
    <property type="match status" value="1"/>
</dbReference>
<dbReference type="PROSITE" id="PS50164">
    <property type="entry name" value="GIY_YIG"/>
    <property type="match status" value="1"/>
</dbReference>
<proteinExistence type="inferred from homology"/>
<evidence type="ECO:0000256" key="1">
    <source>
        <dbReference type="ARBA" id="ARBA00007435"/>
    </source>
</evidence>
<dbReference type="PANTHER" id="PTHR34477">
    <property type="entry name" value="UPF0213 PROTEIN YHBQ"/>
    <property type="match status" value="1"/>
</dbReference>
<dbReference type="PANTHER" id="PTHR34477:SF1">
    <property type="entry name" value="UPF0213 PROTEIN YHBQ"/>
    <property type="match status" value="1"/>
</dbReference>
<name>A0ABU1BKV6_9BURK</name>
<reference evidence="3 4" key="1">
    <citation type="submission" date="2023-08" db="EMBL/GenBank/DDBJ databases">
        <title>Oxalobacteraceae gen .nov., isolated from river sludge outside the plant.</title>
        <authorList>
            <person name="Zhao S.Y."/>
        </authorList>
    </citation>
    <scope>NUCLEOTIDE SEQUENCE [LARGE SCALE GENOMIC DNA]</scope>
    <source>
        <strain evidence="3 4">R-40</strain>
    </source>
</reference>
<sequence>MTEKSLDMSAQIPWYLYMIECDDGSVYTGIAVDVASRFLAHASGKGAKYTRSHRPRALLLAVRYPNRSIASRAEYQFKQLTARQKRFWITRGVELADAQVQDALE</sequence>
<gene>
    <name evidence="3" type="ORF">Q8A64_04195</name>
</gene>